<keyword evidence="1" id="KW-1133">Transmembrane helix</keyword>
<evidence type="ECO:0000256" key="1">
    <source>
        <dbReference type="SAM" id="Phobius"/>
    </source>
</evidence>
<dbReference type="RefSeq" id="WP_196492190.1">
    <property type="nucleotide sequence ID" value="NZ_LCYA01000284.1"/>
</dbReference>
<proteinExistence type="predicted"/>
<gene>
    <name evidence="2" type="ORF">PFLmoz3_06164</name>
</gene>
<evidence type="ECO:0000313" key="2">
    <source>
        <dbReference type="EMBL" id="KWV73131.1"/>
    </source>
</evidence>
<reference evidence="2 3" key="1">
    <citation type="submission" date="2015-05" db="EMBL/GenBank/DDBJ databases">
        <title>A genomic and transcriptomic approach to investigate the blue pigment phenotype in Pseudomonas fluorescens.</title>
        <authorList>
            <person name="Andreani N.A."/>
            <person name="Cardazzo B."/>
        </authorList>
    </citation>
    <scope>NUCLEOTIDE SEQUENCE [LARGE SCALE GENOMIC DNA]</scope>
    <source>
        <strain evidence="2 3">Ps_22</strain>
    </source>
</reference>
<comment type="caution">
    <text evidence="2">The sequence shown here is derived from an EMBL/GenBank/DDBJ whole genome shotgun (WGS) entry which is preliminary data.</text>
</comment>
<keyword evidence="1" id="KW-0472">Membrane</keyword>
<dbReference type="AlphaFoldDB" id="A0A109KPT3"/>
<evidence type="ECO:0000313" key="3">
    <source>
        <dbReference type="Proteomes" id="UP000061348"/>
    </source>
</evidence>
<organism evidence="2 3">
    <name type="scientific">Pseudomonas fluorescens</name>
    <dbReference type="NCBI Taxonomy" id="294"/>
    <lineage>
        <taxon>Bacteria</taxon>
        <taxon>Pseudomonadati</taxon>
        <taxon>Pseudomonadota</taxon>
        <taxon>Gammaproteobacteria</taxon>
        <taxon>Pseudomonadales</taxon>
        <taxon>Pseudomonadaceae</taxon>
        <taxon>Pseudomonas</taxon>
    </lineage>
</organism>
<feature type="transmembrane region" description="Helical" evidence="1">
    <location>
        <begin position="34"/>
        <end position="53"/>
    </location>
</feature>
<sequence>MNALSKGLLGLGAMPITLLGSFAVFPVFDAPSQGNWIVAGTVAAAGALGAWFLEWTERKVVANRVVIDLKPNQVIVNGVSIDCAFSSMTHFFRSRDTLAEAVRLAVNEAMLKQEKFLVARKSALIRIWPGSFQVTDFELEALSAAMGAEFISPAFELMGQPMAPQESRNLPSAPAVNP</sequence>
<keyword evidence="1" id="KW-0812">Transmembrane</keyword>
<dbReference type="EMBL" id="LCYA01000284">
    <property type="protein sequence ID" value="KWV73131.1"/>
    <property type="molecule type" value="Genomic_DNA"/>
</dbReference>
<name>A0A109KPT3_PSEFL</name>
<feature type="transmembrane region" description="Helical" evidence="1">
    <location>
        <begin position="7"/>
        <end position="28"/>
    </location>
</feature>
<accession>A0A109KPT3</accession>
<protein>
    <submittedName>
        <fullName evidence="2">Uncharacterized protein</fullName>
    </submittedName>
</protein>
<dbReference type="Proteomes" id="UP000061348">
    <property type="component" value="Unassembled WGS sequence"/>
</dbReference>
<dbReference type="PATRIC" id="fig|294.194.peg.6856"/>